<evidence type="ECO:0000256" key="3">
    <source>
        <dbReference type="ARBA" id="ARBA00022617"/>
    </source>
</evidence>
<name>A0A163AY81_DIDRA</name>
<keyword evidence="5 6" id="KW-0408">Iron</keyword>
<dbReference type="STRING" id="5454.A0A163AY81"/>
<feature type="binding site" description="axial binding residue" evidence="6">
    <location>
        <position position="305"/>
    </location>
    <ligand>
        <name>heme</name>
        <dbReference type="ChEBI" id="CHEBI:30413"/>
    </ligand>
    <ligandPart>
        <name>Fe</name>
        <dbReference type="ChEBI" id="CHEBI:18248"/>
    </ligandPart>
</feature>
<organism evidence="7 8">
    <name type="scientific">Didymella rabiei</name>
    <name type="common">Chickpea ascochyta blight fungus</name>
    <name type="synonym">Mycosphaerella rabiei</name>
    <dbReference type="NCBI Taxonomy" id="5454"/>
    <lineage>
        <taxon>Eukaryota</taxon>
        <taxon>Fungi</taxon>
        <taxon>Dikarya</taxon>
        <taxon>Ascomycota</taxon>
        <taxon>Pezizomycotina</taxon>
        <taxon>Dothideomycetes</taxon>
        <taxon>Pleosporomycetidae</taxon>
        <taxon>Pleosporales</taxon>
        <taxon>Pleosporineae</taxon>
        <taxon>Didymellaceae</taxon>
        <taxon>Ascochyta</taxon>
    </lineage>
</organism>
<evidence type="ECO:0000256" key="5">
    <source>
        <dbReference type="ARBA" id="ARBA00023004"/>
    </source>
</evidence>
<sequence>MARFELILERTDVMIDRIIRRAYNSTSRTADVYEPLGIWSVEVICKFMFNCGMSPDEHEFSTMLKAMEGSPPTFFIDRAFPWLRRLKLEASLPGPIGHAYRSSAQWHKETARLLAEFQKRDLSTEEKLGFVGGHVFLTPHKTLGRTLTFNEAVGEAMGLALAGSSVTQHTLTYLLYELAKPEGQAIQEKLRREVQEVGDEGPAIMDLRYLAAVIKETHRVHPAIMSTLPRILTHPLAVQDTDITLPPGTIVGMQNFVHHRDPVLFPEPDSFIPERWLEGHALNQGVTLKDMDEALTPYSLGPRVCLGQTLAKIQLPLSVTRLLKRVKFTLSNEMTEDDMFGQDSWAVKIKGGKLLLQIQVLEKQK</sequence>
<dbReference type="EMBL" id="JYNV01000244">
    <property type="protein sequence ID" value="KZM21463.1"/>
    <property type="molecule type" value="Genomic_DNA"/>
</dbReference>
<protein>
    <submittedName>
        <fullName evidence="7">Heme binding</fullName>
    </submittedName>
</protein>
<dbReference type="PRINTS" id="PR00463">
    <property type="entry name" value="EP450I"/>
</dbReference>
<dbReference type="Gene3D" id="1.10.630.10">
    <property type="entry name" value="Cytochrome P450"/>
    <property type="match status" value="1"/>
</dbReference>
<dbReference type="PANTHER" id="PTHR24305:SF210">
    <property type="entry name" value="CYTOCHROME P450 MONOOXYGENASE ASQL-RELATED"/>
    <property type="match status" value="1"/>
</dbReference>
<dbReference type="InterPro" id="IPR036396">
    <property type="entry name" value="Cyt_P450_sf"/>
</dbReference>
<evidence type="ECO:0000313" key="7">
    <source>
        <dbReference type="EMBL" id="KZM21463.1"/>
    </source>
</evidence>
<keyword evidence="3 6" id="KW-0349">Heme</keyword>
<dbReference type="Proteomes" id="UP000076837">
    <property type="component" value="Unassembled WGS sequence"/>
</dbReference>
<dbReference type="GO" id="GO:0005506">
    <property type="term" value="F:iron ion binding"/>
    <property type="evidence" value="ECO:0007669"/>
    <property type="project" value="InterPro"/>
</dbReference>
<dbReference type="Pfam" id="PF00067">
    <property type="entry name" value="p450"/>
    <property type="match status" value="1"/>
</dbReference>
<dbReference type="OrthoDB" id="1470350at2759"/>
<dbReference type="InterPro" id="IPR002401">
    <property type="entry name" value="Cyt_P450_E_grp-I"/>
</dbReference>
<dbReference type="GO" id="GO:0004497">
    <property type="term" value="F:monooxygenase activity"/>
    <property type="evidence" value="ECO:0007669"/>
    <property type="project" value="InterPro"/>
</dbReference>
<evidence type="ECO:0000313" key="8">
    <source>
        <dbReference type="Proteomes" id="UP000076837"/>
    </source>
</evidence>
<dbReference type="PANTHER" id="PTHR24305">
    <property type="entry name" value="CYTOCHROME P450"/>
    <property type="match status" value="1"/>
</dbReference>
<dbReference type="AlphaFoldDB" id="A0A163AY81"/>
<keyword evidence="4 6" id="KW-0479">Metal-binding</keyword>
<keyword evidence="8" id="KW-1185">Reference proteome</keyword>
<reference evidence="7 8" key="1">
    <citation type="journal article" date="2016" name="Sci. Rep.">
        <title>Draft genome sequencing and secretome analysis of fungal phytopathogen Ascochyta rabiei provides insight into the necrotrophic effector repertoire.</title>
        <authorList>
            <person name="Verma S."/>
            <person name="Gazara R.K."/>
            <person name="Nizam S."/>
            <person name="Parween S."/>
            <person name="Chattopadhyay D."/>
            <person name="Verma P.K."/>
        </authorList>
    </citation>
    <scope>NUCLEOTIDE SEQUENCE [LARGE SCALE GENOMIC DNA]</scope>
    <source>
        <strain evidence="7 8">ArDII</strain>
    </source>
</reference>
<proteinExistence type="inferred from homology"/>
<gene>
    <name evidence="7" type="ORF">ST47_g7341</name>
</gene>
<dbReference type="PRINTS" id="PR00385">
    <property type="entry name" value="P450"/>
</dbReference>
<dbReference type="SUPFAM" id="SSF48264">
    <property type="entry name" value="Cytochrome P450"/>
    <property type="match status" value="1"/>
</dbReference>
<dbReference type="InterPro" id="IPR050121">
    <property type="entry name" value="Cytochrome_P450_monoxygenase"/>
</dbReference>
<comment type="similarity">
    <text evidence="2">Belongs to the cytochrome P450 family.</text>
</comment>
<evidence type="ECO:0000256" key="1">
    <source>
        <dbReference type="ARBA" id="ARBA00001971"/>
    </source>
</evidence>
<evidence type="ECO:0000256" key="4">
    <source>
        <dbReference type="ARBA" id="ARBA00022723"/>
    </source>
</evidence>
<accession>A0A163AY81</accession>
<dbReference type="GO" id="GO:0016705">
    <property type="term" value="F:oxidoreductase activity, acting on paired donors, with incorporation or reduction of molecular oxygen"/>
    <property type="evidence" value="ECO:0007669"/>
    <property type="project" value="InterPro"/>
</dbReference>
<dbReference type="InterPro" id="IPR001128">
    <property type="entry name" value="Cyt_P450"/>
</dbReference>
<dbReference type="GO" id="GO:0020037">
    <property type="term" value="F:heme binding"/>
    <property type="evidence" value="ECO:0007669"/>
    <property type="project" value="InterPro"/>
</dbReference>
<evidence type="ECO:0000256" key="6">
    <source>
        <dbReference type="PIRSR" id="PIRSR602401-1"/>
    </source>
</evidence>
<comment type="caution">
    <text evidence="7">The sequence shown here is derived from an EMBL/GenBank/DDBJ whole genome shotgun (WGS) entry which is preliminary data.</text>
</comment>
<evidence type="ECO:0000256" key="2">
    <source>
        <dbReference type="ARBA" id="ARBA00010617"/>
    </source>
</evidence>
<comment type="cofactor">
    <cofactor evidence="1 6">
        <name>heme</name>
        <dbReference type="ChEBI" id="CHEBI:30413"/>
    </cofactor>
</comment>